<dbReference type="EC" id="2.7.7.65" evidence="4"/>
<dbReference type="InterPro" id="IPR033479">
    <property type="entry name" value="dCache_1"/>
</dbReference>
<evidence type="ECO:0000256" key="10">
    <source>
        <dbReference type="SAM" id="Coils"/>
    </source>
</evidence>
<accession>A0A2V4L0Q4</accession>
<dbReference type="PANTHER" id="PTHR45138:SF9">
    <property type="entry name" value="DIGUANYLATE CYCLASE DGCM-RELATED"/>
    <property type="match status" value="1"/>
</dbReference>
<dbReference type="CDD" id="cd12915">
    <property type="entry name" value="PDC2_DGC_like"/>
    <property type="match status" value="1"/>
</dbReference>
<keyword evidence="6 11" id="KW-0812">Transmembrane</keyword>
<dbReference type="SMART" id="SM00267">
    <property type="entry name" value="GGDEF"/>
    <property type="match status" value="1"/>
</dbReference>
<dbReference type="InterPro" id="IPR043128">
    <property type="entry name" value="Rev_trsase/Diguanyl_cyclase"/>
</dbReference>
<dbReference type="Gene3D" id="3.30.450.20">
    <property type="entry name" value="PAS domain"/>
    <property type="match status" value="2"/>
</dbReference>
<evidence type="ECO:0000256" key="6">
    <source>
        <dbReference type="ARBA" id="ARBA00022692"/>
    </source>
</evidence>
<dbReference type="SUPFAM" id="SSF55073">
    <property type="entry name" value="Nucleotide cyclase"/>
    <property type="match status" value="1"/>
</dbReference>
<dbReference type="GO" id="GO:1902201">
    <property type="term" value="P:negative regulation of bacterial-type flagellum-dependent cell motility"/>
    <property type="evidence" value="ECO:0007669"/>
    <property type="project" value="TreeGrafter"/>
</dbReference>
<name>A0A2V4L0Q4_AQUAC</name>
<feature type="coiled-coil region" evidence="10">
    <location>
        <begin position="332"/>
        <end position="359"/>
    </location>
</feature>
<dbReference type="SUPFAM" id="SSF103190">
    <property type="entry name" value="Sensory domain-like"/>
    <property type="match status" value="1"/>
</dbReference>
<dbReference type="PROSITE" id="PS50887">
    <property type="entry name" value="GGDEF"/>
    <property type="match status" value="1"/>
</dbReference>
<keyword evidence="7 11" id="KW-1133">Transmembrane helix</keyword>
<comment type="catalytic activity">
    <reaction evidence="9">
        <text>2 GTP = 3',3'-c-di-GMP + 2 diphosphate</text>
        <dbReference type="Rhea" id="RHEA:24898"/>
        <dbReference type="ChEBI" id="CHEBI:33019"/>
        <dbReference type="ChEBI" id="CHEBI:37565"/>
        <dbReference type="ChEBI" id="CHEBI:58805"/>
        <dbReference type="EC" id="2.7.7.65"/>
    </reaction>
</comment>
<dbReference type="Gene3D" id="3.30.70.270">
    <property type="match status" value="1"/>
</dbReference>
<dbReference type="AlphaFoldDB" id="A0A2V4L0Q4"/>
<evidence type="ECO:0000256" key="11">
    <source>
        <dbReference type="SAM" id="Phobius"/>
    </source>
</evidence>
<comment type="caution">
    <text evidence="13">The sequence shown here is derived from an EMBL/GenBank/DDBJ whole genome shotgun (WGS) entry which is preliminary data.</text>
</comment>
<evidence type="ECO:0000259" key="12">
    <source>
        <dbReference type="PROSITE" id="PS50887"/>
    </source>
</evidence>
<dbReference type="InterPro" id="IPR050469">
    <property type="entry name" value="Diguanylate_Cyclase"/>
</dbReference>
<dbReference type="GO" id="GO:0043709">
    <property type="term" value="P:cell adhesion involved in single-species biofilm formation"/>
    <property type="evidence" value="ECO:0007669"/>
    <property type="project" value="TreeGrafter"/>
</dbReference>
<dbReference type="FunFam" id="3.30.70.270:FF:000001">
    <property type="entry name" value="Diguanylate cyclase domain protein"/>
    <property type="match status" value="1"/>
</dbReference>
<dbReference type="CDD" id="cd01949">
    <property type="entry name" value="GGDEF"/>
    <property type="match status" value="1"/>
</dbReference>
<proteinExistence type="predicted"/>
<evidence type="ECO:0000256" key="1">
    <source>
        <dbReference type="ARBA" id="ARBA00001946"/>
    </source>
</evidence>
<keyword evidence="10" id="KW-0175">Coiled coil</keyword>
<dbReference type="InterPro" id="IPR000160">
    <property type="entry name" value="GGDEF_dom"/>
</dbReference>
<feature type="transmembrane region" description="Helical" evidence="11">
    <location>
        <begin position="12"/>
        <end position="33"/>
    </location>
</feature>
<dbReference type="InterPro" id="IPR029151">
    <property type="entry name" value="Sensor-like_sf"/>
</dbReference>
<dbReference type="EMBL" id="QJRX01000003">
    <property type="protein sequence ID" value="PYC27651.1"/>
    <property type="molecule type" value="Genomic_DNA"/>
</dbReference>
<dbReference type="Pfam" id="PF00990">
    <property type="entry name" value="GGDEF"/>
    <property type="match status" value="1"/>
</dbReference>
<evidence type="ECO:0000256" key="5">
    <source>
        <dbReference type="ARBA" id="ARBA00022475"/>
    </source>
</evidence>
<dbReference type="InterPro" id="IPR029787">
    <property type="entry name" value="Nucleotide_cyclase"/>
</dbReference>
<comment type="subcellular location">
    <subcellularLocation>
        <location evidence="2">Cell inner membrane</location>
    </subcellularLocation>
    <subcellularLocation>
        <location evidence="3">Cell membrane</location>
        <topology evidence="3">Multi-pass membrane protein</topology>
    </subcellularLocation>
</comment>
<evidence type="ECO:0000313" key="13">
    <source>
        <dbReference type="EMBL" id="PYC27651.1"/>
    </source>
</evidence>
<evidence type="ECO:0000256" key="9">
    <source>
        <dbReference type="ARBA" id="ARBA00034247"/>
    </source>
</evidence>
<reference evidence="13 14" key="1">
    <citation type="submission" date="2018-06" db="EMBL/GenBank/DDBJ databases">
        <title>Pseudomonas diversity within urban Lake Michigan freshwaters.</title>
        <authorList>
            <person name="Batrich M."/>
            <person name="Hatzopoulos T."/>
            <person name="Putonti C."/>
        </authorList>
    </citation>
    <scope>NUCLEOTIDE SEQUENCE [LARGE SCALE GENOMIC DNA]</scope>
    <source>
        <strain evidence="13 14">MB-090714</strain>
    </source>
</reference>
<dbReference type="Pfam" id="PF02743">
    <property type="entry name" value="dCache_1"/>
    <property type="match status" value="1"/>
</dbReference>
<comment type="cofactor">
    <cofactor evidence="1">
        <name>Mg(2+)</name>
        <dbReference type="ChEBI" id="CHEBI:18420"/>
    </cofactor>
</comment>
<evidence type="ECO:0000256" key="7">
    <source>
        <dbReference type="ARBA" id="ARBA00022989"/>
    </source>
</evidence>
<protein>
    <recommendedName>
        <fullName evidence="4">diguanylate cyclase</fullName>
        <ecNumber evidence="4">2.7.7.65</ecNumber>
    </recommendedName>
</protein>
<evidence type="ECO:0000256" key="4">
    <source>
        <dbReference type="ARBA" id="ARBA00012528"/>
    </source>
</evidence>
<dbReference type="Proteomes" id="UP000248146">
    <property type="component" value="Unassembled WGS sequence"/>
</dbReference>
<dbReference type="PANTHER" id="PTHR45138">
    <property type="entry name" value="REGULATORY COMPONENTS OF SENSORY TRANSDUCTION SYSTEM"/>
    <property type="match status" value="1"/>
</dbReference>
<dbReference type="NCBIfam" id="TIGR00254">
    <property type="entry name" value="GGDEF"/>
    <property type="match status" value="1"/>
</dbReference>
<evidence type="ECO:0000256" key="3">
    <source>
        <dbReference type="ARBA" id="ARBA00004651"/>
    </source>
</evidence>
<dbReference type="GO" id="GO:0005886">
    <property type="term" value="C:plasma membrane"/>
    <property type="evidence" value="ECO:0007669"/>
    <property type="project" value="UniProtKB-SubCell"/>
</dbReference>
<dbReference type="GO" id="GO:0052621">
    <property type="term" value="F:diguanylate cyclase activity"/>
    <property type="evidence" value="ECO:0007669"/>
    <property type="project" value="UniProtKB-EC"/>
</dbReference>
<organism evidence="13 14">
    <name type="scientific">Aquipseudomonas alcaligenes</name>
    <name type="common">Pseudomonas alcaligenes</name>
    <dbReference type="NCBI Taxonomy" id="43263"/>
    <lineage>
        <taxon>Bacteria</taxon>
        <taxon>Pseudomonadati</taxon>
        <taxon>Pseudomonadota</taxon>
        <taxon>Gammaproteobacteria</taxon>
        <taxon>Pseudomonadales</taxon>
        <taxon>Pseudomonadaceae</taxon>
        <taxon>Aquipseudomonas</taxon>
    </lineage>
</organism>
<keyword evidence="8 11" id="KW-0472">Membrane</keyword>
<dbReference type="OrthoDB" id="9812260at2"/>
<keyword evidence="5" id="KW-1003">Cell membrane</keyword>
<sequence length="517" mass="57793">MRGWQQLALLPLTRAFVALVCLSLVAIDGWLIWKARQVQLRDAEIETSNLASALARQASDTLKKADTVLFGLVERLQVEGTSPEHLQRLQRLMRRHVYEQAELHGLFAYDRDGNWLVNSFGEIPPGANNADREYFIYHRDFPDDHGPHVGRPIRSRTTGDWIIPLSRRLEDAQGRFAGVVLATISIDYLRQFYGTFDVRENGSINLVLNDGTIVLRVPFSESTIGTSIARGQIFTRLLPQSPAGSAMLPSLLDGVERQFSYRQIQDYPLVVVAAMSKDDILADWRADSVRQLVVVCLLSGLLGLFGYYLVRLIQRGQRTEIELLATRDALRAFNQRLEKQALEDELTRLANRRRFIRALDDEFARAARSQRPLALILFDVDYFKQYNDIYGHSAGDECLRLVAEAIRAGQKRPADLAARYGGEEFCLLLPETDAQGAVRVAEQVRALVEKLALPHAGSPWLRLSLSAGVHVCLPQPGAADEGPQALIQGADKALYAAKAAGRDRVLLYGEQVEQLVG</sequence>
<gene>
    <name evidence="13" type="ORF">DMO17_05835</name>
</gene>
<dbReference type="CDD" id="cd12914">
    <property type="entry name" value="PDC1_DGC_like"/>
    <property type="match status" value="1"/>
</dbReference>
<evidence type="ECO:0000313" key="14">
    <source>
        <dbReference type="Proteomes" id="UP000248146"/>
    </source>
</evidence>
<evidence type="ECO:0000256" key="2">
    <source>
        <dbReference type="ARBA" id="ARBA00004533"/>
    </source>
</evidence>
<feature type="domain" description="GGDEF" evidence="12">
    <location>
        <begin position="371"/>
        <end position="510"/>
    </location>
</feature>
<evidence type="ECO:0000256" key="8">
    <source>
        <dbReference type="ARBA" id="ARBA00023136"/>
    </source>
</evidence>
<feature type="transmembrane region" description="Helical" evidence="11">
    <location>
        <begin position="292"/>
        <end position="310"/>
    </location>
</feature>